<evidence type="ECO:0000313" key="2">
    <source>
        <dbReference type="EMBL" id="KAH3734361.1"/>
    </source>
</evidence>
<proteinExistence type="predicted"/>
<dbReference type="AlphaFoldDB" id="A0A9D4CY92"/>
<feature type="region of interest" description="Disordered" evidence="1">
    <location>
        <begin position="1"/>
        <end position="35"/>
    </location>
</feature>
<reference evidence="2" key="2">
    <citation type="submission" date="2020-11" db="EMBL/GenBank/DDBJ databases">
        <authorList>
            <person name="McCartney M.A."/>
            <person name="Auch B."/>
            <person name="Kono T."/>
            <person name="Mallez S."/>
            <person name="Becker A."/>
            <person name="Gohl D.M."/>
            <person name="Silverstein K.A.T."/>
            <person name="Koren S."/>
            <person name="Bechman K.B."/>
            <person name="Herman A."/>
            <person name="Abrahante J.E."/>
            <person name="Garbe J."/>
        </authorList>
    </citation>
    <scope>NUCLEOTIDE SEQUENCE</scope>
    <source>
        <strain evidence="2">Duluth1</strain>
        <tissue evidence="2">Whole animal</tissue>
    </source>
</reference>
<accession>A0A9D4CY92</accession>
<protein>
    <submittedName>
        <fullName evidence="2">Uncharacterized protein</fullName>
    </submittedName>
</protein>
<evidence type="ECO:0000256" key="1">
    <source>
        <dbReference type="SAM" id="MobiDB-lite"/>
    </source>
</evidence>
<feature type="compositionally biased region" description="Polar residues" evidence="1">
    <location>
        <begin position="21"/>
        <end position="35"/>
    </location>
</feature>
<dbReference type="Proteomes" id="UP000828390">
    <property type="component" value="Unassembled WGS sequence"/>
</dbReference>
<dbReference type="EMBL" id="JAIWYP010000011">
    <property type="protein sequence ID" value="KAH3734361.1"/>
    <property type="molecule type" value="Genomic_DNA"/>
</dbReference>
<reference evidence="2" key="1">
    <citation type="journal article" date="2019" name="bioRxiv">
        <title>The Genome of the Zebra Mussel, Dreissena polymorpha: A Resource for Invasive Species Research.</title>
        <authorList>
            <person name="McCartney M.A."/>
            <person name="Auch B."/>
            <person name="Kono T."/>
            <person name="Mallez S."/>
            <person name="Zhang Y."/>
            <person name="Obille A."/>
            <person name="Becker A."/>
            <person name="Abrahante J.E."/>
            <person name="Garbe J."/>
            <person name="Badalamenti J.P."/>
            <person name="Herman A."/>
            <person name="Mangelson H."/>
            <person name="Liachko I."/>
            <person name="Sullivan S."/>
            <person name="Sone E.D."/>
            <person name="Koren S."/>
            <person name="Silverstein K.A.T."/>
            <person name="Beckman K.B."/>
            <person name="Gohl D.M."/>
        </authorList>
    </citation>
    <scope>NUCLEOTIDE SEQUENCE</scope>
    <source>
        <strain evidence="2">Duluth1</strain>
        <tissue evidence="2">Whole animal</tissue>
    </source>
</reference>
<name>A0A9D4CY92_DREPO</name>
<gene>
    <name evidence="2" type="ORF">DPMN_040800</name>
</gene>
<comment type="caution">
    <text evidence="2">The sequence shown here is derived from an EMBL/GenBank/DDBJ whole genome shotgun (WGS) entry which is preliminary data.</text>
</comment>
<sequence length="114" mass="12611">MLKKDNPVNSSDEVVGGSNEDGVSTINEQSNMSGTKITEEEIDAIDDIRTAIQTCKMHKVDYSNLKLTDVSSLRLLLKRSLLCEGATRVDKIRCNVLNDLDWTICAPCIEKHTG</sequence>
<keyword evidence="3" id="KW-1185">Reference proteome</keyword>
<organism evidence="2 3">
    <name type="scientific">Dreissena polymorpha</name>
    <name type="common">Zebra mussel</name>
    <name type="synonym">Mytilus polymorpha</name>
    <dbReference type="NCBI Taxonomy" id="45954"/>
    <lineage>
        <taxon>Eukaryota</taxon>
        <taxon>Metazoa</taxon>
        <taxon>Spiralia</taxon>
        <taxon>Lophotrochozoa</taxon>
        <taxon>Mollusca</taxon>
        <taxon>Bivalvia</taxon>
        <taxon>Autobranchia</taxon>
        <taxon>Heteroconchia</taxon>
        <taxon>Euheterodonta</taxon>
        <taxon>Imparidentia</taxon>
        <taxon>Neoheterodontei</taxon>
        <taxon>Myida</taxon>
        <taxon>Dreissenoidea</taxon>
        <taxon>Dreissenidae</taxon>
        <taxon>Dreissena</taxon>
    </lineage>
</organism>
<evidence type="ECO:0000313" key="3">
    <source>
        <dbReference type="Proteomes" id="UP000828390"/>
    </source>
</evidence>